<dbReference type="AlphaFoldDB" id="A0A9P6K5T5"/>
<evidence type="ECO:0000256" key="1">
    <source>
        <dbReference type="SAM" id="MobiDB-lite"/>
    </source>
</evidence>
<dbReference type="EMBL" id="JAAAXW010000044">
    <property type="protein sequence ID" value="KAF9547289.1"/>
    <property type="molecule type" value="Genomic_DNA"/>
</dbReference>
<organism evidence="3 4">
    <name type="scientific">Mortierella hygrophila</name>
    <dbReference type="NCBI Taxonomy" id="979708"/>
    <lineage>
        <taxon>Eukaryota</taxon>
        <taxon>Fungi</taxon>
        <taxon>Fungi incertae sedis</taxon>
        <taxon>Mucoromycota</taxon>
        <taxon>Mortierellomycotina</taxon>
        <taxon>Mortierellomycetes</taxon>
        <taxon>Mortierellales</taxon>
        <taxon>Mortierellaceae</taxon>
        <taxon>Mortierella</taxon>
    </lineage>
</organism>
<feature type="signal peptide" evidence="2">
    <location>
        <begin position="1"/>
        <end position="26"/>
    </location>
</feature>
<sequence length="189" mass="18632">MTRSLSIILFAAVAAVAMMASQTVDAQASKPQCAPIHALYKTFTNQCTNDGTLIPNSDADPRWVLCVCKPGFFPVAQAAESCVLTGVTQDPSVTAAGLDAICKGVANYTAAAKQTPPAELSTAVASASALAAALPTATAGADSDGTSGGSASEGSGTSGAYRMADGSSSVVMVGMTAFAAVVLATAAAF</sequence>
<keyword evidence="2" id="KW-0732">Signal</keyword>
<evidence type="ECO:0000256" key="2">
    <source>
        <dbReference type="SAM" id="SignalP"/>
    </source>
</evidence>
<keyword evidence="4" id="KW-1185">Reference proteome</keyword>
<dbReference type="Proteomes" id="UP000723463">
    <property type="component" value="Unassembled WGS sequence"/>
</dbReference>
<reference evidence="3" key="1">
    <citation type="journal article" date="2020" name="Fungal Divers.">
        <title>Resolving the Mortierellaceae phylogeny through synthesis of multi-gene phylogenetics and phylogenomics.</title>
        <authorList>
            <person name="Vandepol N."/>
            <person name="Liber J."/>
            <person name="Desiro A."/>
            <person name="Na H."/>
            <person name="Kennedy M."/>
            <person name="Barry K."/>
            <person name="Grigoriev I.V."/>
            <person name="Miller A.N."/>
            <person name="O'Donnell K."/>
            <person name="Stajich J.E."/>
            <person name="Bonito G."/>
        </authorList>
    </citation>
    <scope>NUCLEOTIDE SEQUENCE</scope>
    <source>
        <strain evidence="3">NRRL 2591</strain>
    </source>
</reference>
<proteinExistence type="predicted"/>
<accession>A0A9P6K5T5</accession>
<name>A0A9P6K5T5_9FUNG</name>
<comment type="caution">
    <text evidence="3">The sequence shown here is derived from an EMBL/GenBank/DDBJ whole genome shotgun (WGS) entry which is preliminary data.</text>
</comment>
<protein>
    <submittedName>
        <fullName evidence="3">Uncharacterized protein</fullName>
    </submittedName>
</protein>
<feature type="chain" id="PRO_5040447758" evidence="2">
    <location>
        <begin position="27"/>
        <end position="189"/>
    </location>
</feature>
<feature type="region of interest" description="Disordered" evidence="1">
    <location>
        <begin position="138"/>
        <end position="158"/>
    </location>
</feature>
<evidence type="ECO:0000313" key="3">
    <source>
        <dbReference type="EMBL" id="KAF9547289.1"/>
    </source>
</evidence>
<gene>
    <name evidence="3" type="ORF">EC957_008638</name>
</gene>
<evidence type="ECO:0000313" key="4">
    <source>
        <dbReference type="Proteomes" id="UP000723463"/>
    </source>
</evidence>